<feature type="domain" description="Exocyst complex subunit Exo70 C-terminal" evidence="5">
    <location>
        <begin position="1"/>
        <end position="146"/>
    </location>
</feature>
<dbReference type="AlphaFoldDB" id="A0ABD0UIL7"/>
<sequence>MRIAMKLLFVAERKICDQIFNDINVLKDCCFVEVTTDNILMLFSFEDTIAKSKGSPKKLFVLLDMYEIMKNMFEMRDATHNLLGLLAQETFGDFKEEVEEEATKTNVMDGTMHLLTSYVINNVKFLFNYQSTLKPFSQEFENVGEDSTSQLATVIM</sequence>
<reference evidence="6 7" key="1">
    <citation type="journal article" date="2024" name="Plant Biotechnol. J.">
        <title>Dendrobium thyrsiflorum genome and its molecular insights into genes involved in important horticultural traits.</title>
        <authorList>
            <person name="Chen B."/>
            <person name="Wang J.Y."/>
            <person name="Zheng P.J."/>
            <person name="Li K.L."/>
            <person name="Liang Y.M."/>
            <person name="Chen X.F."/>
            <person name="Zhang C."/>
            <person name="Zhao X."/>
            <person name="He X."/>
            <person name="Zhang G.Q."/>
            <person name="Liu Z.J."/>
            <person name="Xu Q."/>
        </authorList>
    </citation>
    <scope>NUCLEOTIDE SEQUENCE [LARGE SCALE GENOMIC DNA]</scope>
    <source>
        <strain evidence="6">GZMU011</strain>
    </source>
</reference>
<keyword evidence="7" id="KW-1185">Reference proteome</keyword>
<dbReference type="GO" id="GO:0006887">
    <property type="term" value="P:exocytosis"/>
    <property type="evidence" value="ECO:0007669"/>
    <property type="project" value="UniProtKB-KW"/>
</dbReference>
<evidence type="ECO:0000256" key="4">
    <source>
        <dbReference type="RuleBase" id="RU365026"/>
    </source>
</evidence>
<comment type="caution">
    <text evidence="6">The sequence shown here is derived from an EMBL/GenBank/DDBJ whole genome shotgun (WGS) entry which is preliminary data.</text>
</comment>
<dbReference type="PANTHER" id="PTHR12542:SF41">
    <property type="entry name" value="EXOCYST COMPLEX COMPONENT 7"/>
    <property type="match status" value="1"/>
</dbReference>
<dbReference type="EMBL" id="JANQDX010000016">
    <property type="protein sequence ID" value="KAL0910161.1"/>
    <property type="molecule type" value="Genomic_DNA"/>
</dbReference>
<proteinExistence type="inferred from homology"/>
<evidence type="ECO:0000259" key="5">
    <source>
        <dbReference type="Pfam" id="PF03081"/>
    </source>
</evidence>
<accession>A0ABD0UIL7</accession>
<organism evidence="6 7">
    <name type="scientific">Dendrobium thyrsiflorum</name>
    <name type="common">Pinecone-like raceme dendrobium</name>
    <name type="synonym">Orchid</name>
    <dbReference type="NCBI Taxonomy" id="117978"/>
    <lineage>
        <taxon>Eukaryota</taxon>
        <taxon>Viridiplantae</taxon>
        <taxon>Streptophyta</taxon>
        <taxon>Embryophyta</taxon>
        <taxon>Tracheophyta</taxon>
        <taxon>Spermatophyta</taxon>
        <taxon>Magnoliopsida</taxon>
        <taxon>Liliopsida</taxon>
        <taxon>Asparagales</taxon>
        <taxon>Orchidaceae</taxon>
        <taxon>Epidendroideae</taxon>
        <taxon>Malaxideae</taxon>
        <taxon>Dendrobiinae</taxon>
        <taxon>Dendrobium</taxon>
    </lineage>
</organism>
<dbReference type="GO" id="GO:0015031">
    <property type="term" value="P:protein transport"/>
    <property type="evidence" value="ECO:0007669"/>
    <property type="project" value="UniProtKB-KW"/>
</dbReference>
<dbReference type="Proteomes" id="UP001552299">
    <property type="component" value="Unassembled WGS sequence"/>
</dbReference>
<keyword evidence="4" id="KW-0653">Protein transport</keyword>
<dbReference type="InterPro" id="IPR016159">
    <property type="entry name" value="Cullin_repeat-like_dom_sf"/>
</dbReference>
<evidence type="ECO:0000256" key="2">
    <source>
        <dbReference type="ARBA" id="ARBA00022448"/>
    </source>
</evidence>
<name>A0ABD0UIL7_DENTH</name>
<dbReference type="PANTHER" id="PTHR12542">
    <property type="entry name" value="EXOCYST COMPLEX PROTEIN EXO70"/>
    <property type="match status" value="1"/>
</dbReference>
<evidence type="ECO:0000256" key="1">
    <source>
        <dbReference type="ARBA" id="ARBA00006756"/>
    </source>
</evidence>
<dbReference type="SUPFAM" id="SSF74788">
    <property type="entry name" value="Cullin repeat-like"/>
    <property type="match status" value="1"/>
</dbReference>
<evidence type="ECO:0000256" key="3">
    <source>
        <dbReference type="ARBA" id="ARBA00022483"/>
    </source>
</evidence>
<dbReference type="InterPro" id="IPR004140">
    <property type="entry name" value="Exo70"/>
</dbReference>
<evidence type="ECO:0000313" key="6">
    <source>
        <dbReference type="EMBL" id="KAL0910161.1"/>
    </source>
</evidence>
<dbReference type="Gene3D" id="1.20.1280.170">
    <property type="entry name" value="Exocyst complex component Exo70"/>
    <property type="match status" value="1"/>
</dbReference>
<evidence type="ECO:0000313" key="7">
    <source>
        <dbReference type="Proteomes" id="UP001552299"/>
    </source>
</evidence>
<protein>
    <recommendedName>
        <fullName evidence="4">Exocyst subunit Exo70 family protein</fullName>
    </recommendedName>
</protein>
<keyword evidence="3 4" id="KW-0268">Exocytosis</keyword>
<dbReference type="Pfam" id="PF03081">
    <property type="entry name" value="Exo70_C"/>
    <property type="match status" value="1"/>
</dbReference>
<keyword evidence="2 4" id="KW-0813">Transport</keyword>
<comment type="function">
    <text evidence="4">Component of the exocyst complex.</text>
</comment>
<gene>
    <name evidence="6" type="ORF">M5K25_021105</name>
</gene>
<dbReference type="InterPro" id="IPR046364">
    <property type="entry name" value="Exo70_C"/>
</dbReference>
<comment type="similarity">
    <text evidence="1 4">Belongs to the EXO70 family.</text>
</comment>